<feature type="transmembrane region" description="Helical" evidence="5">
    <location>
        <begin position="123"/>
        <end position="142"/>
    </location>
</feature>
<gene>
    <name evidence="6" type="ORF">GIY30_13190</name>
</gene>
<evidence type="ECO:0000256" key="1">
    <source>
        <dbReference type="ARBA" id="ARBA00004141"/>
    </source>
</evidence>
<dbReference type="NCBIfam" id="TIGR00785">
    <property type="entry name" value="dass"/>
    <property type="match status" value="1"/>
</dbReference>
<dbReference type="GO" id="GO:0005886">
    <property type="term" value="C:plasma membrane"/>
    <property type="evidence" value="ECO:0007669"/>
    <property type="project" value="TreeGrafter"/>
</dbReference>
<evidence type="ECO:0000256" key="2">
    <source>
        <dbReference type="ARBA" id="ARBA00022692"/>
    </source>
</evidence>
<organism evidence="6 7">
    <name type="scientific">Gordonia mangrovi</name>
    <dbReference type="NCBI Taxonomy" id="2665643"/>
    <lineage>
        <taxon>Bacteria</taxon>
        <taxon>Bacillati</taxon>
        <taxon>Actinomycetota</taxon>
        <taxon>Actinomycetes</taxon>
        <taxon>Mycobacteriales</taxon>
        <taxon>Gordoniaceae</taxon>
        <taxon>Gordonia</taxon>
    </lineage>
</organism>
<dbReference type="EMBL" id="WMBR01000003">
    <property type="protein sequence ID" value="MXP22297.1"/>
    <property type="molecule type" value="Genomic_DNA"/>
</dbReference>
<feature type="transmembrane region" description="Helical" evidence="5">
    <location>
        <begin position="403"/>
        <end position="424"/>
    </location>
</feature>
<feature type="transmembrane region" description="Helical" evidence="5">
    <location>
        <begin position="264"/>
        <end position="285"/>
    </location>
</feature>
<evidence type="ECO:0000313" key="7">
    <source>
        <dbReference type="Proteomes" id="UP000475545"/>
    </source>
</evidence>
<keyword evidence="7" id="KW-1185">Reference proteome</keyword>
<comment type="caution">
    <text evidence="6">The sequence shown here is derived from an EMBL/GenBank/DDBJ whole genome shotgun (WGS) entry which is preliminary data.</text>
</comment>
<evidence type="ECO:0000313" key="6">
    <source>
        <dbReference type="EMBL" id="MXP22297.1"/>
    </source>
</evidence>
<evidence type="ECO:0000256" key="5">
    <source>
        <dbReference type="SAM" id="Phobius"/>
    </source>
</evidence>
<comment type="subcellular location">
    <subcellularLocation>
        <location evidence="1">Membrane</location>
        <topology evidence="1">Multi-pass membrane protein</topology>
    </subcellularLocation>
</comment>
<feature type="transmembrane region" description="Helical" evidence="5">
    <location>
        <begin position="445"/>
        <end position="465"/>
    </location>
</feature>
<dbReference type="Proteomes" id="UP000475545">
    <property type="component" value="Unassembled WGS sequence"/>
</dbReference>
<keyword evidence="3 5" id="KW-1133">Transmembrane helix</keyword>
<dbReference type="GO" id="GO:0005315">
    <property type="term" value="F:phosphate transmembrane transporter activity"/>
    <property type="evidence" value="ECO:0007669"/>
    <property type="project" value="TreeGrafter"/>
</dbReference>
<reference evidence="6 7" key="1">
    <citation type="submission" date="2019-11" db="EMBL/GenBank/DDBJ databases">
        <title>Gordonia sp. nov., a novel actinobacterium isolated from mangrove soil in Hainan.</title>
        <authorList>
            <person name="Huang X."/>
            <person name="Xie Y."/>
            <person name="Chu X."/>
            <person name="Xiao K."/>
        </authorList>
    </citation>
    <scope>NUCLEOTIDE SEQUENCE [LARGE SCALE GENOMIC DNA]</scope>
    <source>
        <strain evidence="6 7">HNM0687</strain>
    </source>
</reference>
<sequence>MTASWRGIVVVGVPVAVLLAPSFGGLDEVQHRLLAIFIFAVLAWVLEPIPIFATSVVVITAELFLISDKVPSLWALPEGSGDPLPYAGILAAFADPIIILFLGGFFLAAAATKYRLDRNLARVILAPFGTRTPMVVLALLSITALFSMFMSNTATAAMMLAVAAPVIASLEPDDPARRALVLAIPIGANIGGIGTPIGTPPNAVAINYLGPGNELGISPINFAQWMLFAVPFVVVLLAIAWLLIGRLYRSQTTHVRLEIDSRWLISPGAIIVYVTFVITVLLWLTSSWHGVPSNMIAMIPIAVFLVTGVMNAKDLRSLSWEVLWLVAGGVALGNAMFSTGLSQWFVDQVPFESFSGVVIIGVLGLVAILMSTFISNTATAALLLPLVAALGVDSPALESLGGAMPALIMTTFACSLAMALPVSTPPNSMAHATGELQTRDMARPGVLLGVIGLAATAVLVTVLVAT</sequence>
<proteinExistence type="predicted"/>
<name>A0A6L7GSB0_9ACTN</name>
<dbReference type="Pfam" id="PF00939">
    <property type="entry name" value="Na_sulph_symp"/>
    <property type="match status" value="1"/>
</dbReference>
<evidence type="ECO:0000256" key="3">
    <source>
        <dbReference type="ARBA" id="ARBA00022989"/>
    </source>
</evidence>
<feature type="transmembrane region" description="Helical" evidence="5">
    <location>
        <begin position="322"/>
        <end position="341"/>
    </location>
</feature>
<feature type="transmembrane region" description="Helical" evidence="5">
    <location>
        <begin position="353"/>
        <end position="373"/>
    </location>
</feature>
<keyword evidence="4 5" id="KW-0472">Membrane</keyword>
<dbReference type="PANTHER" id="PTHR10283:SF92">
    <property type="entry name" value="LOW-AFFINITY PHOSPHATE TRANSPORTER PHO91"/>
    <property type="match status" value="1"/>
</dbReference>
<feature type="transmembrane region" description="Helical" evidence="5">
    <location>
        <begin position="148"/>
        <end position="167"/>
    </location>
</feature>
<feature type="transmembrane region" description="Helical" evidence="5">
    <location>
        <begin position="33"/>
        <end position="66"/>
    </location>
</feature>
<feature type="transmembrane region" description="Helical" evidence="5">
    <location>
        <begin position="222"/>
        <end position="244"/>
    </location>
</feature>
<feature type="transmembrane region" description="Helical" evidence="5">
    <location>
        <begin position="179"/>
        <end position="199"/>
    </location>
</feature>
<evidence type="ECO:0000256" key="4">
    <source>
        <dbReference type="ARBA" id="ARBA00023136"/>
    </source>
</evidence>
<dbReference type="AlphaFoldDB" id="A0A6L7GSB0"/>
<dbReference type="InterPro" id="IPR001898">
    <property type="entry name" value="SLC13A/DASS"/>
</dbReference>
<protein>
    <submittedName>
        <fullName evidence="6">DASS family sodium-coupled anion symporter</fullName>
    </submittedName>
</protein>
<feature type="transmembrane region" description="Helical" evidence="5">
    <location>
        <begin position="291"/>
        <end position="310"/>
    </location>
</feature>
<dbReference type="PANTHER" id="PTHR10283">
    <property type="entry name" value="SOLUTE CARRIER FAMILY 13 MEMBER"/>
    <property type="match status" value="1"/>
</dbReference>
<feature type="transmembrane region" description="Helical" evidence="5">
    <location>
        <begin position="6"/>
        <end position="26"/>
    </location>
</feature>
<accession>A0A6L7GSB0</accession>
<feature type="transmembrane region" description="Helical" evidence="5">
    <location>
        <begin position="86"/>
        <end position="111"/>
    </location>
</feature>
<keyword evidence="2 5" id="KW-0812">Transmembrane</keyword>